<keyword evidence="1" id="KW-0812">Transmembrane</keyword>
<evidence type="ECO:0000313" key="3">
    <source>
        <dbReference type="Proteomes" id="UP000192582"/>
    </source>
</evidence>
<feature type="transmembrane region" description="Helical" evidence="1">
    <location>
        <begin position="68"/>
        <end position="90"/>
    </location>
</feature>
<keyword evidence="3" id="KW-1185">Reference proteome</keyword>
<dbReference type="RefSeq" id="WP_084045057.1">
    <property type="nucleotide sequence ID" value="NZ_FWWU01000001.1"/>
</dbReference>
<evidence type="ECO:0000256" key="1">
    <source>
        <dbReference type="SAM" id="Phobius"/>
    </source>
</evidence>
<reference evidence="2 3" key="1">
    <citation type="submission" date="2017-04" db="EMBL/GenBank/DDBJ databases">
        <authorList>
            <person name="Afonso C.L."/>
            <person name="Miller P.J."/>
            <person name="Scott M.A."/>
            <person name="Spackman E."/>
            <person name="Goraichik I."/>
            <person name="Dimitrov K.M."/>
            <person name="Suarez D.L."/>
            <person name="Swayne D.E."/>
        </authorList>
    </citation>
    <scope>NUCLEOTIDE SEQUENCE [LARGE SCALE GENOMIC DNA]</scope>
    <source>
        <strain evidence="2 3">KR-140</strain>
    </source>
</reference>
<keyword evidence="1" id="KW-0472">Membrane</keyword>
<protein>
    <submittedName>
        <fullName evidence="2">Uncharacterized protein</fullName>
    </submittedName>
</protein>
<dbReference type="AlphaFoldDB" id="A0A1W1UA72"/>
<feature type="transmembrane region" description="Helical" evidence="1">
    <location>
        <begin position="35"/>
        <end position="56"/>
    </location>
</feature>
<accession>A0A1W1UA72</accession>
<gene>
    <name evidence="2" type="ORF">SAMN00790413_04019</name>
</gene>
<dbReference type="EMBL" id="FWWU01000001">
    <property type="protein sequence ID" value="SMB77943.1"/>
    <property type="molecule type" value="Genomic_DNA"/>
</dbReference>
<organism evidence="2 3">
    <name type="scientific">Deinococcus hopiensis KR-140</name>
    <dbReference type="NCBI Taxonomy" id="695939"/>
    <lineage>
        <taxon>Bacteria</taxon>
        <taxon>Thermotogati</taxon>
        <taxon>Deinococcota</taxon>
        <taxon>Deinococci</taxon>
        <taxon>Deinococcales</taxon>
        <taxon>Deinococcaceae</taxon>
        <taxon>Deinococcus</taxon>
    </lineage>
</organism>
<dbReference type="Proteomes" id="UP000192582">
    <property type="component" value="Unassembled WGS sequence"/>
</dbReference>
<sequence>MMTLLWMTLLVAAFVNGLAEQLPRLAWLQPNTLTLHLTMVCALLLLTFAQDLMNAVDGWVILGHAYRIVEVGVCSWCVLPGVLALVMGWVEEARGNTKQNTVPVTGQG</sequence>
<proteinExistence type="predicted"/>
<evidence type="ECO:0000313" key="2">
    <source>
        <dbReference type="EMBL" id="SMB77943.1"/>
    </source>
</evidence>
<keyword evidence="1" id="KW-1133">Transmembrane helix</keyword>
<name>A0A1W1UA72_9DEIO</name>